<name>A0A5K4FA39_SCHMA</name>
<dbReference type="InParanoid" id="A0A5K4FA39"/>
<reference evidence="1" key="1">
    <citation type="journal article" date="2012" name="PLoS Negl. Trop. Dis.">
        <title>A systematically improved high quality genome and transcriptome of the human blood fluke Schistosoma mansoni.</title>
        <authorList>
            <person name="Protasio A.V."/>
            <person name="Tsai I.J."/>
            <person name="Babbage A."/>
            <person name="Nichol S."/>
            <person name="Hunt M."/>
            <person name="Aslett M.A."/>
            <person name="De Silva N."/>
            <person name="Velarde G.S."/>
            <person name="Anderson T.J."/>
            <person name="Clark R.C."/>
            <person name="Davidson C."/>
            <person name="Dillon G.P."/>
            <person name="Holroyd N.E."/>
            <person name="LoVerde P.T."/>
            <person name="Lloyd C."/>
            <person name="McQuillan J."/>
            <person name="Oliveira G."/>
            <person name="Otto T.D."/>
            <person name="Parker-Manuel S.J."/>
            <person name="Quail M.A."/>
            <person name="Wilson R.A."/>
            <person name="Zerlotini A."/>
            <person name="Dunne D.W."/>
            <person name="Berriman M."/>
        </authorList>
    </citation>
    <scope>NUCLEOTIDE SEQUENCE [LARGE SCALE GENOMIC DNA]</scope>
    <source>
        <strain evidence="1">Puerto Rican</strain>
    </source>
</reference>
<dbReference type="Proteomes" id="UP000008854">
    <property type="component" value="Unassembled WGS sequence"/>
</dbReference>
<sequence>MYTIFVLLNQIQKRRARNKCVINCLSCGTLHLSFKATRLKLKKVANLYERFRYQTTVQKSTLSHVTTTEKENLEQNW</sequence>
<protein>
    <submittedName>
        <fullName evidence="2">Ovule protein</fullName>
    </submittedName>
</protein>
<evidence type="ECO:0000313" key="2">
    <source>
        <dbReference type="WBParaSite" id="Smp_325670.1"/>
    </source>
</evidence>
<proteinExistence type="predicted"/>
<accession>A0A5K4FA39</accession>
<dbReference type="AlphaFoldDB" id="A0A5K4FA39"/>
<evidence type="ECO:0000313" key="1">
    <source>
        <dbReference type="Proteomes" id="UP000008854"/>
    </source>
</evidence>
<reference evidence="2" key="2">
    <citation type="submission" date="2019-11" db="UniProtKB">
        <authorList>
            <consortium name="WormBaseParasite"/>
        </authorList>
    </citation>
    <scope>IDENTIFICATION</scope>
    <source>
        <strain evidence="2">Puerto Rican</strain>
    </source>
</reference>
<keyword evidence="1" id="KW-1185">Reference proteome</keyword>
<organism evidence="1 2">
    <name type="scientific">Schistosoma mansoni</name>
    <name type="common">Blood fluke</name>
    <dbReference type="NCBI Taxonomy" id="6183"/>
    <lineage>
        <taxon>Eukaryota</taxon>
        <taxon>Metazoa</taxon>
        <taxon>Spiralia</taxon>
        <taxon>Lophotrochozoa</taxon>
        <taxon>Platyhelminthes</taxon>
        <taxon>Trematoda</taxon>
        <taxon>Digenea</taxon>
        <taxon>Strigeidida</taxon>
        <taxon>Schistosomatoidea</taxon>
        <taxon>Schistosomatidae</taxon>
        <taxon>Schistosoma</taxon>
    </lineage>
</organism>
<dbReference type="WBParaSite" id="Smp_325670.1">
    <property type="protein sequence ID" value="Smp_325670.1"/>
    <property type="gene ID" value="Smp_325670"/>
</dbReference>